<reference evidence="8" key="1">
    <citation type="submission" date="2016-10" db="EMBL/GenBank/DDBJ databases">
        <authorList>
            <person name="Varghese N."/>
            <person name="Submissions S."/>
        </authorList>
    </citation>
    <scope>NUCLEOTIDE SEQUENCE [LARGE SCALE GENOMIC DNA]</scope>
    <source>
        <strain evidence="8">Nm69</strain>
    </source>
</reference>
<dbReference type="EMBL" id="FOSP01000041">
    <property type="protein sequence ID" value="SFL20371.1"/>
    <property type="molecule type" value="Genomic_DNA"/>
</dbReference>
<comment type="cofactor">
    <cofactor evidence="6">
        <name>Zn(2+)</name>
        <dbReference type="ChEBI" id="CHEBI:29105"/>
    </cofactor>
</comment>
<comment type="subunit">
    <text evidence="6">Forms a complex with DabB.</text>
</comment>
<dbReference type="Proteomes" id="UP000199533">
    <property type="component" value="Unassembled WGS sequence"/>
</dbReference>
<dbReference type="OrthoDB" id="9805101at2"/>
<gene>
    <name evidence="6" type="primary">dabA</name>
    <name evidence="7" type="ORF">SAMN05216302_104118</name>
</gene>
<dbReference type="RefSeq" id="WP_090702660.1">
    <property type="nucleotide sequence ID" value="NZ_FOSP01000041.1"/>
</dbReference>
<keyword evidence="4 6" id="KW-0862">Zinc</keyword>
<feature type="binding site" evidence="6">
    <location>
        <position position="753"/>
    </location>
    <ligand>
        <name>Zn(2+)</name>
        <dbReference type="ChEBI" id="CHEBI:29105"/>
    </ligand>
</feature>
<name>A0A1I4FUM5_9PROT</name>
<dbReference type="AlphaFoldDB" id="A0A1I4FUM5"/>
<dbReference type="Pfam" id="PF10070">
    <property type="entry name" value="DabA"/>
    <property type="match status" value="1"/>
</dbReference>
<evidence type="ECO:0000256" key="3">
    <source>
        <dbReference type="ARBA" id="ARBA00022723"/>
    </source>
</evidence>
<keyword evidence="5 6" id="KW-0472">Membrane</keyword>
<comment type="similarity">
    <text evidence="6">Belongs to the inorganic carbon transporter (TC 9.A.2) DabA family.</text>
</comment>
<accession>A0A1I4FUM5</accession>
<dbReference type="InterPro" id="IPR018752">
    <property type="entry name" value="DabA"/>
</dbReference>
<evidence type="ECO:0000313" key="7">
    <source>
        <dbReference type="EMBL" id="SFL20371.1"/>
    </source>
</evidence>
<keyword evidence="8" id="KW-1185">Reference proteome</keyword>
<comment type="function">
    <text evidence="6">Part of an energy-coupled inorganic carbon pump.</text>
</comment>
<dbReference type="PANTHER" id="PTHR38344:SF1">
    <property type="entry name" value="INORGANIC CARBON TRANSPORTER SUBUNIT DABA-RELATED"/>
    <property type="match status" value="1"/>
</dbReference>
<evidence type="ECO:0000256" key="6">
    <source>
        <dbReference type="HAMAP-Rule" id="MF_01871"/>
    </source>
</evidence>
<feature type="binding site" evidence="6">
    <location>
        <position position="562"/>
    </location>
    <ligand>
        <name>Zn(2+)</name>
        <dbReference type="ChEBI" id="CHEBI:29105"/>
    </ligand>
</feature>
<keyword evidence="2 6" id="KW-1003">Cell membrane</keyword>
<dbReference type="GO" id="GO:0005886">
    <property type="term" value="C:plasma membrane"/>
    <property type="evidence" value="ECO:0007669"/>
    <property type="project" value="UniProtKB-SubCell"/>
</dbReference>
<feature type="binding site" evidence="6">
    <location>
        <position position="564"/>
    </location>
    <ligand>
        <name>Zn(2+)</name>
        <dbReference type="ChEBI" id="CHEBI:29105"/>
    </ligand>
</feature>
<keyword evidence="1 6" id="KW-0813">Transport</keyword>
<proteinExistence type="inferred from homology"/>
<dbReference type="PANTHER" id="PTHR38344">
    <property type="entry name" value="UPF0753 PROTEIN AQ_863"/>
    <property type="match status" value="1"/>
</dbReference>
<evidence type="ECO:0000256" key="4">
    <source>
        <dbReference type="ARBA" id="ARBA00022833"/>
    </source>
</evidence>
<organism evidence="7 8">
    <name type="scientific">Nitrosomonas aestuarii</name>
    <dbReference type="NCBI Taxonomy" id="52441"/>
    <lineage>
        <taxon>Bacteria</taxon>
        <taxon>Pseudomonadati</taxon>
        <taxon>Pseudomonadota</taxon>
        <taxon>Betaproteobacteria</taxon>
        <taxon>Nitrosomonadales</taxon>
        <taxon>Nitrosomonadaceae</taxon>
        <taxon>Nitrosomonas</taxon>
    </lineage>
</organism>
<dbReference type="GO" id="GO:0008270">
    <property type="term" value="F:zinc ion binding"/>
    <property type="evidence" value="ECO:0007669"/>
    <property type="project" value="UniProtKB-UniRule"/>
</dbReference>
<evidence type="ECO:0000256" key="5">
    <source>
        <dbReference type="ARBA" id="ARBA00023136"/>
    </source>
</evidence>
<dbReference type="HAMAP" id="MF_01871">
    <property type="entry name" value="DabA"/>
    <property type="match status" value="1"/>
</dbReference>
<protein>
    <recommendedName>
        <fullName evidence="6">Probable inorganic carbon transporter subunit DabA</fullName>
    </recommendedName>
</protein>
<keyword evidence="3 6" id="KW-0479">Metal-binding</keyword>
<evidence type="ECO:0000256" key="2">
    <source>
        <dbReference type="ARBA" id="ARBA00022475"/>
    </source>
</evidence>
<evidence type="ECO:0000256" key="1">
    <source>
        <dbReference type="ARBA" id="ARBA00022448"/>
    </source>
</evidence>
<sequence length="1090" mass="123944">MTSQSTDPRERIIEAIDHLDHVLPGQGPIHEFVHHNTIHGFQYLPFEQALAEYENLTGVFGYQPESQNRALYQQNRITDEDLFAVLSHQKDLQSEQVVFQSKNLTLKNKDIYRVALVHELPTLSISQLNWQIEENGALELVQEDVTEQSRARMLATTNDQGIVVRQLWESILKKLDIELVDLHPENMLDLSEEEAKLWLEKINNSLASAEDVPVHQKTRLEAEAKLEELLSQIGDQITLRGFVKALSGIDILYSIRPQIIRICASVLDEGVAAWQLPERGNLGLFAAWRSTVQFDVNPFLHDLPDWQRIVSETPEDPIECIMMQLTHMEIPDEKWEGYLRRLALELPGWSGLINWRQHHPEYQTENNAKLHLADYLAIRLTLDRLWLNQACKDNWKIDARLGTIDYYFRKNLSEFMVRKLLYQGDLPEYLTTLANDLIERTGSERQQQEEWQDLADLIWTWQLSPLVENDLEHAAFNSGWRLFRLSQHLGLTADDIQAMQKTDLLHILSVLDKFTVTERSKVWLYAYEHHYREDFLQAIRANLKRGRWATRDQRPHAQIVFCIDEREESIRRQLEEINPAIETLGAAGFYGLPMNYKGLDDHHRTALCPIVVVPAHDVNEVPRKGMESIYEEHLKGHGFYHKLAYLLNQSLRRSLVLSHAVIDALAPIIFIGLLGRTFVPKQILAFNSGLRERIDKKVPTELLFNALEPDKPATPETPRLGFTDQEQVDRLTAFMKGTGLTYGFAKIVSLMAHGSTSQNNPHEAAHDCGACSGKRGGPNARLFAAMANRPKIRKLLAERGINIPDDTWFLGAEHDTCSDVITWYDVEDIPESLQPHFESVKANLISARNASAHERCRRFYSAKNPKTPSGGIDHVHLRSNDLSQVRPEYGHATNASAIVGRRSISQGVFLDRRAFLISYDPTQDPEGKALENILLAVGPVGAGINLEYYFSTIDNERFGCSTKIPHNITGLFGVMEGTSSDIRTGLPKQMVEIHEAVRLQILVEAKTEILGEIYGRQPSIQELVGGGWVLLSAIDPDTGEISYFERGVGFVPWQPEVKVIPEVESSSAYYQDIDVPLPPVLIKQPKMTGV</sequence>
<dbReference type="STRING" id="52441.SAMN05216302_104118"/>
<evidence type="ECO:0000313" key="8">
    <source>
        <dbReference type="Proteomes" id="UP000199533"/>
    </source>
</evidence>
<comment type="subcellular location">
    <subcellularLocation>
        <location evidence="6">Cell membrane</location>
        <topology evidence="6">Peripheral membrane protein</topology>
    </subcellularLocation>
</comment>
<feature type="binding site" evidence="6">
    <location>
        <position position="768"/>
    </location>
    <ligand>
        <name>Zn(2+)</name>
        <dbReference type="ChEBI" id="CHEBI:29105"/>
    </ligand>
</feature>